<keyword evidence="1" id="KW-0812">Transmembrane</keyword>
<dbReference type="EMBL" id="JH636049">
    <property type="protein sequence ID" value="EID52757.1"/>
    <property type="molecule type" value="Genomic_DNA"/>
</dbReference>
<evidence type="ECO:0000313" key="2">
    <source>
        <dbReference type="EMBL" id="EID52757.1"/>
    </source>
</evidence>
<keyword evidence="1" id="KW-0472">Membrane</keyword>
<dbReference type="AlphaFoldDB" id="I0UY04"/>
<dbReference type="RefSeq" id="WP_006236860.1">
    <property type="nucleotide sequence ID" value="NZ_JH636049.1"/>
</dbReference>
<gene>
    <name evidence="2" type="ORF">SacxiDRAFT_0481</name>
</gene>
<feature type="transmembrane region" description="Helical" evidence="1">
    <location>
        <begin position="105"/>
        <end position="127"/>
    </location>
</feature>
<keyword evidence="3" id="KW-1185">Reference proteome</keyword>
<dbReference type="OrthoDB" id="3627672at2"/>
<reference evidence="2 3" key="1">
    <citation type="submission" date="2012-01" db="EMBL/GenBank/DDBJ databases">
        <title>Improved High-Quality Draft sequence of Saccharomonospora xinjiangensis XJ-54.</title>
        <authorList>
            <consortium name="US DOE Joint Genome Institute"/>
            <person name="Lucas S."/>
            <person name="Han J."/>
            <person name="Lapidus A."/>
            <person name="Cheng J.-F."/>
            <person name="Goodwin L."/>
            <person name="Pitluck S."/>
            <person name="Peters L."/>
            <person name="Mikhailova N."/>
            <person name="Teshima H."/>
            <person name="Detter J.C."/>
            <person name="Han C."/>
            <person name="Tapia R."/>
            <person name="Land M."/>
            <person name="Hauser L."/>
            <person name="Kyrpides N."/>
            <person name="Ivanova N."/>
            <person name="Pagani I."/>
            <person name="Brambilla E.-M."/>
            <person name="Klenk H.-P."/>
            <person name="Woyke T."/>
        </authorList>
    </citation>
    <scope>NUCLEOTIDE SEQUENCE [LARGE SCALE GENOMIC DNA]</scope>
    <source>
        <strain evidence="2 3">XJ-54</strain>
    </source>
</reference>
<organism evidence="2 3">
    <name type="scientific">Saccharomonospora xinjiangensis XJ-54</name>
    <dbReference type="NCBI Taxonomy" id="882086"/>
    <lineage>
        <taxon>Bacteria</taxon>
        <taxon>Bacillati</taxon>
        <taxon>Actinomycetota</taxon>
        <taxon>Actinomycetes</taxon>
        <taxon>Pseudonocardiales</taxon>
        <taxon>Pseudonocardiaceae</taxon>
        <taxon>Saccharomonospora</taxon>
    </lineage>
</organism>
<protein>
    <recommendedName>
        <fullName evidence="4">PH domain-containing protein</fullName>
    </recommendedName>
</protein>
<dbReference type="Proteomes" id="UP000004691">
    <property type="component" value="Unassembled WGS sequence"/>
</dbReference>
<keyword evidence="1" id="KW-1133">Transmembrane helix</keyword>
<dbReference type="HOGENOM" id="CLU_1115153_0_0_11"/>
<name>I0UY04_9PSEU</name>
<proteinExistence type="predicted"/>
<feature type="transmembrane region" description="Helical" evidence="1">
    <location>
        <begin position="71"/>
        <end position="93"/>
    </location>
</feature>
<evidence type="ECO:0008006" key="4">
    <source>
        <dbReference type="Google" id="ProtNLM"/>
    </source>
</evidence>
<dbReference type="eggNOG" id="ENOG5033GR0">
    <property type="taxonomic scope" value="Bacteria"/>
</dbReference>
<accession>I0UY04</accession>
<sequence length="249" mass="26647">MVWLASLATVAFVSAFVVSSGERSGAVKYFILFGLFLSVVIAVGCNSRINVRKNGSKAAMVLPSKGLVIPYSRLAFAGSITLVVLMVSMFSLASYDLVRMSGGEASAPVVAAAVFGLIGLFVATYLVNVVTGRIALGKVVLSPDGIEHRSWGYRSRVPWEGVMHVSPIGVESPEIWVRTHSNMIETEVYSGRWGGRPPRSDGLAIQAKNLGVDPALVYHLIDFYVANAAARGELSDESALHRLRTASFA</sequence>
<feature type="transmembrane region" description="Helical" evidence="1">
    <location>
        <begin position="30"/>
        <end position="51"/>
    </location>
</feature>
<evidence type="ECO:0000313" key="3">
    <source>
        <dbReference type="Proteomes" id="UP000004691"/>
    </source>
</evidence>
<evidence type="ECO:0000256" key="1">
    <source>
        <dbReference type="SAM" id="Phobius"/>
    </source>
</evidence>